<comment type="caution">
    <text evidence="1">The sequence shown here is derived from an EMBL/GenBank/DDBJ whole genome shotgun (WGS) entry which is preliminary data.</text>
</comment>
<gene>
    <name evidence="1" type="ORF">C8N35_101513</name>
</gene>
<dbReference type="AlphaFoldDB" id="A0A2T5VFE9"/>
<reference evidence="1 2" key="1">
    <citation type="submission" date="2018-04" db="EMBL/GenBank/DDBJ databases">
        <title>Genomic Encyclopedia of Archaeal and Bacterial Type Strains, Phase II (KMG-II): from individual species to whole genera.</title>
        <authorList>
            <person name="Goeker M."/>
        </authorList>
    </citation>
    <scope>NUCLEOTIDE SEQUENCE [LARGE SCALE GENOMIC DNA]</scope>
    <source>
        <strain evidence="1 2">DSM 23382</strain>
    </source>
</reference>
<protein>
    <submittedName>
        <fullName evidence="1">Uncharacterized protein</fullName>
    </submittedName>
</protein>
<organism evidence="1 2">
    <name type="scientific">Breoghania corrubedonensis</name>
    <dbReference type="NCBI Taxonomy" id="665038"/>
    <lineage>
        <taxon>Bacteria</taxon>
        <taxon>Pseudomonadati</taxon>
        <taxon>Pseudomonadota</taxon>
        <taxon>Alphaproteobacteria</taxon>
        <taxon>Hyphomicrobiales</taxon>
        <taxon>Stappiaceae</taxon>
        <taxon>Breoghania</taxon>
    </lineage>
</organism>
<name>A0A2T5VFE9_9HYPH</name>
<accession>A0A2T5VFE9</accession>
<sequence>MISRRFLPVALGTIGRHVVKADVSAMLIPSANIYHSKRRLTQGDLPHGSGARAHGSLGSGCRAGYLEASRIGPKQT</sequence>
<keyword evidence="2" id="KW-1185">Reference proteome</keyword>
<proteinExistence type="predicted"/>
<evidence type="ECO:0000313" key="2">
    <source>
        <dbReference type="Proteomes" id="UP000244081"/>
    </source>
</evidence>
<dbReference type="Proteomes" id="UP000244081">
    <property type="component" value="Unassembled WGS sequence"/>
</dbReference>
<evidence type="ECO:0000313" key="1">
    <source>
        <dbReference type="EMBL" id="PTW62470.1"/>
    </source>
</evidence>
<dbReference type="EMBL" id="QAYG01000001">
    <property type="protein sequence ID" value="PTW62470.1"/>
    <property type="molecule type" value="Genomic_DNA"/>
</dbReference>